<dbReference type="EMBL" id="MN095771">
    <property type="protein sequence ID" value="QFR55978.1"/>
    <property type="molecule type" value="Genomic_DNA"/>
</dbReference>
<organism evidence="1 2">
    <name type="scientific">Serratia phage Muldoon</name>
    <dbReference type="NCBI Taxonomy" id="2601678"/>
    <lineage>
        <taxon>Viruses</taxon>
        <taxon>Duplodnaviria</taxon>
        <taxon>Heunggongvirae</taxon>
        <taxon>Uroviricota</taxon>
        <taxon>Caudoviricetes</taxon>
        <taxon>Muldoonvirus</taxon>
        <taxon>Muldoonvirus muldoon</taxon>
    </lineage>
</organism>
<gene>
    <name evidence="1" type="ORF">CPT_Muldoon_021</name>
</gene>
<sequence>MTILTYERIQYIQSCWINEKFLDKSIIKDWTEFVHKALTTGALMHLISMNGC</sequence>
<evidence type="ECO:0000313" key="1">
    <source>
        <dbReference type="EMBL" id="QFR55978.1"/>
    </source>
</evidence>
<reference evidence="2" key="1">
    <citation type="submission" date="2019-06" db="EMBL/GenBank/DDBJ databases">
        <title>Complete genome sequence of Serratia marcescens phage Muldoon.</title>
        <authorList>
            <person name="Campbell S."/>
            <person name="Atkinson C."/>
            <person name="Moreland R."/>
            <person name="Liu M."/>
            <person name="Ramsey J."/>
            <person name="Leavitt J."/>
        </authorList>
    </citation>
    <scope>NUCLEOTIDE SEQUENCE [LARGE SCALE GENOMIC DNA]</scope>
</reference>
<protein>
    <submittedName>
        <fullName evidence="1">Uncharacterized protein</fullName>
    </submittedName>
</protein>
<keyword evidence="2" id="KW-1185">Reference proteome</keyword>
<dbReference type="Proteomes" id="UP000326777">
    <property type="component" value="Genome"/>
</dbReference>
<name>A0A5P8PH03_9CAUD</name>
<proteinExistence type="predicted"/>
<accession>A0A5P8PH03</accession>
<evidence type="ECO:0000313" key="2">
    <source>
        <dbReference type="Proteomes" id="UP000326777"/>
    </source>
</evidence>